<evidence type="ECO:0000313" key="3">
    <source>
        <dbReference type="Proteomes" id="UP000069940"/>
    </source>
</evidence>
<protein>
    <recommendedName>
        <fullName evidence="4">Endonuclease/exonuclease/phosphatase domain-containing protein</fullName>
    </recommendedName>
</protein>
<accession>A0ABM1Z3J1</accession>
<evidence type="ECO:0000256" key="1">
    <source>
        <dbReference type="SAM" id="Coils"/>
    </source>
</evidence>
<organism evidence="2 3">
    <name type="scientific">Aedes albopictus</name>
    <name type="common">Asian tiger mosquito</name>
    <name type="synonym">Stegomyia albopicta</name>
    <dbReference type="NCBI Taxonomy" id="7160"/>
    <lineage>
        <taxon>Eukaryota</taxon>
        <taxon>Metazoa</taxon>
        <taxon>Ecdysozoa</taxon>
        <taxon>Arthropoda</taxon>
        <taxon>Hexapoda</taxon>
        <taxon>Insecta</taxon>
        <taxon>Pterygota</taxon>
        <taxon>Neoptera</taxon>
        <taxon>Endopterygota</taxon>
        <taxon>Diptera</taxon>
        <taxon>Nematocera</taxon>
        <taxon>Culicoidea</taxon>
        <taxon>Culicidae</taxon>
        <taxon>Culicinae</taxon>
        <taxon>Aedini</taxon>
        <taxon>Aedes</taxon>
        <taxon>Stegomyia</taxon>
    </lineage>
</organism>
<keyword evidence="3" id="KW-1185">Reference proteome</keyword>
<reference evidence="2" key="2">
    <citation type="submission" date="2025-05" db="UniProtKB">
        <authorList>
            <consortium name="EnsemblMetazoa"/>
        </authorList>
    </citation>
    <scope>IDENTIFICATION</scope>
    <source>
        <strain evidence="2">Foshan</strain>
    </source>
</reference>
<evidence type="ECO:0008006" key="4">
    <source>
        <dbReference type="Google" id="ProtNLM"/>
    </source>
</evidence>
<feature type="coiled-coil region" evidence="1">
    <location>
        <begin position="291"/>
        <end position="325"/>
    </location>
</feature>
<dbReference type="GeneID" id="134291894"/>
<dbReference type="SUPFAM" id="SSF56219">
    <property type="entry name" value="DNase I-like"/>
    <property type="match status" value="1"/>
</dbReference>
<dbReference type="Gene3D" id="3.60.10.10">
    <property type="entry name" value="Endonuclease/exonuclease/phosphatase"/>
    <property type="match status" value="1"/>
</dbReference>
<dbReference type="Proteomes" id="UP000069940">
    <property type="component" value="Unassembled WGS sequence"/>
</dbReference>
<keyword evidence="1" id="KW-0175">Coiled coil</keyword>
<evidence type="ECO:0000313" key="2">
    <source>
        <dbReference type="EnsemblMetazoa" id="AALFPA23_014725.P21383"/>
    </source>
</evidence>
<reference evidence="3" key="1">
    <citation type="journal article" date="2015" name="Proc. Natl. Acad. Sci. U.S.A.">
        <title>Genome sequence of the Asian Tiger mosquito, Aedes albopictus, reveals insights into its biology, genetics, and evolution.</title>
        <authorList>
            <person name="Chen X.G."/>
            <person name="Jiang X."/>
            <person name="Gu J."/>
            <person name="Xu M."/>
            <person name="Wu Y."/>
            <person name="Deng Y."/>
            <person name="Zhang C."/>
            <person name="Bonizzoni M."/>
            <person name="Dermauw W."/>
            <person name="Vontas J."/>
            <person name="Armbruster P."/>
            <person name="Huang X."/>
            <person name="Yang Y."/>
            <person name="Zhang H."/>
            <person name="He W."/>
            <person name="Peng H."/>
            <person name="Liu Y."/>
            <person name="Wu K."/>
            <person name="Chen J."/>
            <person name="Lirakis M."/>
            <person name="Topalis P."/>
            <person name="Van Leeuwen T."/>
            <person name="Hall A.B."/>
            <person name="Jiang X."/>
            <person name="Thorpe C."/>
            <person name="Mueller R.L."/>
            <person name="Sun C."/>
            <person name="Waterhouse R.M."/>
            <person name="Yan G."/>
            <person name="Tu Z.J."/>
            <person name="Fang X."/>
            <person name="James A.A."/>
        </authorList>
    </citation>
    <scope>NUCLEOTIDE SEQUENCE [LARGE SCALE GENOMIC DNA]</scope>
    <source>
        <strain evidence="3">Foshan</strain>
    </source>
</reference>
<dbReference type="RefSeq" id="XP_062716269.1">
    <property type="nucleotide sequence ID" value="XM_062860285.1"/>
</dbReference>
<sequence>MVRTFRGNHTIYQSCGNTRELGTAFIVMGDMQRRVIGWWPIDERMCRLRIKGRFFNFSIINVHSPHSGSTDGDKDAFYEQLKREYDRKFKRSGRPGGGSQTISKFSAHQQTNEIGLRLIDFAASKNMAIRSTFFQHNLPYRYTWRSPQQTESQIDHVLIDGRPSSDISDVRTYRGANIDSDHYLVMVKLRPKLSVINNVWYRRTPRYNLERLKQPDVASAYVQKLKAALPDEGELDEAPLEDCWSTVKAAINDAAESTIGYVERNRWNEWFDEEYRTVLAKKNAVRAVMLQQGTRQNVERYKQKRKQLTRLFREKKRRLKEAECEDMELLCRSQETRKFYQKLNASRNGFVPRAEICRERRRPLDGRT</sequence>
<proteinExistence type="predicted"/>
<dbReference type="EnsemblMetazoa" id="AALFPA23_014725.R21383">
    <property type="protein sequence ID" value="AALFPA23_014725.P21383"/>
    <property type="gene ID" value="AALFPA23_014725"/>
</dbReference>
<dbReference type="InterPro" id="IPR036691">
    <property type="entry name" value="Endo/exonu/phosph_ase_sf"/>
</dbReference>
<name>A0ABM1Z3J1_AEDAL</name>